<comment type="subcellular location">
    <subcellularLocation>
        <location evidence="1">Nucleus</location>
    </subcellularLocation>
</comment>
<dbReference type="Proteomes" id="UP001627154">
    <property type="component" value="Unassembled WGS sequence"/>
</dbReference>
<dbReference type="SUPFAM" id="SSF46689">
    <property type="entry name" value="Homeodomain-like"/>
    <property type="match status" value="1"/>
</dbReference>
<dbReference type="InterPro" id="IPR009057">
    <property type="entry name" value="Homeodomain-like_sf"/>
</dbReference>
<keyword evidence="5" id="KW-1185">Reference proteome</keyword>
<evidence type="ECO:0000256" key="1">
    <source>
        <dbReference type="ARBA" id="ARBA00004123"/>
    </source>
</evidence>
<gene>
    <name evidence="4" type="ORF">TKK_015832</name>
</gene>
<dbReference type="GO" id="GO:0003677">
    <property type="term" value="F:DNA binding"/>
    <property type="evidence" value="ECO:0007669"/>
    <property type="project" value="UniProtKB-KW"/>
</dbReference>
<dbReference type="InterPro" id="IPR004875">
    <property type="entry name" value="DDE_SF_endonuclease_dom"/>
</dbReference>
<organism evidence="4 5">
    <name type="scientific">Trichogramma kaykai</name>
    <dbReference type="NCBI Taxonomy" id="54128"/>
    <lineage>
        <taxon>Eukaryota</taxon>
        <taxon>Metazoa</taxon>
        <taxon>Ecdysozoa</taxon>
        <taxon>Arthropoda</taxon>
        <taxon>Hexapoda</taxon>
        <taxon>Insecta</taxon>
        <taxon>Pterygota</taxon>
        <taxon>Neoptera</taxon>
        <taxon>Endopterygota</taxon>
        <taxon>Hymenoptera</taxon>
        <taxon>Apocrita</taxon>
        <taxon>Proctotrupomorpha</taxon>
        <taxon>Chalcidoidea</taxon>
        <taxon>Trichogrammatidae</taxon>
        <taxon>Trichogramma</taxon>
    </lineage>
</organism>
<evidence type="ECO:0000313" key="4">
    <source>
        <dbReference type="EMBL" id="KAL3389641.1"/>
    </source>
</evidence>
<reference evidence="4 5" key="1">
    <citation type="journal article" date="2024" name="bioRxiv">
        <title>A reference genome for Trichogramma kaykai: A tiny desert-dwelling parasitoid wasp with competing sex-ratio distorters.</title>
        <authorList>
            <person name="Culotta J."/>
            <person name="Lindsey A.R."/>
        </authorList>
    </citation>
    <scope>NUCLEOTIDE SEQUENCE [LARGE SCALE GENOMIC DNA]</scope>
    <source>
        <strain evidence="4 5">KSX58</strain>
    </source>
</reference>
<evidence type="ECO:0000256" key="2">
    <source>
        <dbReference type="ARBA" id="ARBA00023125"/>
    </source>
</evidence>
<dbReference type="SMART" id="SM00674">
    <property type="entry name" value="CENPB"/>
    <property type="match status" value="1"/>
</dbReference>
<dbReference type="GO" id="GO:0005634">
    <property type="term" value="C:nucleus"/>
    <property type="evidence" value="ECO:0007669"/>
    <property type="project" value="UniProtKB-SubCell"/>
</dbReference>
<dbReference type="Pfam" id="PF03184">
    <property type="entry name" value="DDE_1"/>
    <property type="match status" value="1"/>
</dbReference>
<dbReference type="AlphaFoldDB" id="A0ABD2W9V7"/>
<dbReference type="EMBL" id="JBJJXI010000123">
    <property type="protein sequence ID" value="KAL3389641.1"/>
    <property type="molecule type" value="Genomic_DNA"/>
</dbReference>
<proteinExistence type="predicted"/>
<dbReference type="Gene3D" id="1.10.10.60">
    <property type="entry name" value="Homeodomain-like"/>
    <property type="match status" value="1"/>
</dbReference>
<dbReference type="InterPro" id="IPR006600">
    <property type="entry name" value="HTH_CenpB_DNA-bd_dom"/>
</dbReference>
<sequence length="315" mass="35735">MTGRRYESLPCTANRCKKSVYDTRRVSAGPRVTLNKHAIVTGRNFDNQENPWEKHKILNWNYSETSLNGHLQIADKFCDLGRTYCNDSNTEPYTRPCIGNKVALLAEYEKNGDSPSKRKFPRTETSVINDAVYGWLCQVRTQNIPVSGILIQEKALEVAKSFNISHFSASNGWLQKFGKRPGVKYKSICGESIDVDMAVVNDWFSRVKGICDAYSDRDVYNLDETGLFYTALPDKTMCLQNEKCSGGKLSKEWLTVMLCVNCTGEFKEPLVIGKSARPICFQKVDDLGSLGIVWKNNSKSWMTQSIMIPWLENFE</sequence>
<feature type="domain" description="HTH CENPB-type" evidence="3">
    <location>
        <begin position="116"/>
        <end position="187"/>
    </location>
</feature>
<dbReference type="PANTHER" id="PTHR19303">
    <property type="entry name" value="TRANSPOSON"/>
    <property type="match status" value="1"/>
</dbReference>
<comment type="caution">
    <text evidence="4">The sequence shown here is derived from an EMBL/GenBank/DDBJ whole genome shotgun (WGS) entry which is preliminary data.</text>
</comment>
<keyword evidence="2" id="KW-0238">DNA-binding</keyword>
<dbReference type="Pfam" id="PF03221">
    <property type="entry name" value="HTH_Tnp_Tc5"/>
    <property type="match status" value="1"/>
</dbReference>
<protein>
    <recommendedName>
        <fullName evidence="3">HTH CENPB-type domain-containing protein</fullName>
    </recommendedName>
</protein>
<dbReference type="InterPro" id="IPR050863">
    <property type="entry name" value="CenT-Element_Derived"/>
</dbReference>
<accession>A0ABD2W9V7</accession>
<name>A0ABD2W9V7_9HYME</name>
<dbReference type="PROSITE" id="PS51253">
    <property type="entry name" value="HTH_CENPB"/>
    <property type="match status" value="1"/>
</dbReference>
<evidence type="ECO:0000259" key="3">
    <source>
        <dbReference type="PROSITE" id="PS51253"/>
    </source>
</evidence>
<dbReference type="PANTHER" id="PTHR19303:SF73">
    <property type="entry name" value="PROTEIN PDC2"/>
    <property type="match status" value="1"/>
</dbReference>
<evidence type="ECO:0000313" key="5">
    <source>
        <dbReference type="Proteomes" id="UP001627154"/>
    </source>
</evidence>